<comment type="caution">
    <text evidence="2">The sequence shown here is derived from an EMBL/GenBank/DDBJ whole genome shotgun (WGS) entry which is preliminary data.</text>
</comment>
<dbReference type="Proteomes" id="UP000750711">
    <property type="component" value="Unassembled WGS sequence"/>
</dbReference>
<feature type="region of interest" description="Disordered" evidence="1">
    <location>
        <begin position="1"/>
        <end position="31"/>
    </location>
</feature>
<dbReference type="EMBL" id="JAGHQM010001537">
    <property type="protein sequence ID" value="KAH0553236.1"/>
    <property type="molecule type" value="Genomic_DNA"/>
</dbReference>
<dbReference type="AlphaFoldDB" id="A0A9P8L7B2"/>
<sequence length="63" mass="7077">MPMSQPSAPPPGARSGDFPIPPRDKDNEVNVEQSALDPFFIKHYHGAIIIHLRCPENFVSEMF</sequence>
<evidence type="ECO:0000313" key="3">
    <source>
        <dbReference type="Proteomes" id="UP000750711"/>
    </source>
</evidence>
<name>A0A9P8L7B2_9PEZI</name>
<evidence type="ECO:0000313" key="2">
    <source>
        <dbReference type="EMBL" id="KAH0553236.1"/>
    </source>
</evidence>
<evidence type="ECO:0000256" key="1">
    <source>
        <dbReference type="SAM" id="MobiDB-lite"/>
    </source>
</evidence>
<gene>
    <name evidence="2" type="ORF">GP486_006602</name>
</gene>
<reference evidence="2" key="1">
    <citation type="submission" date="2021-03" db="EMBL/GenBank/DDBJ databases">
        <title>Comparative genomics and phylogenomic investigation of the class Geoglossomycetes provide insights into ecological specialization and systematics.</title>
        <authorList>
            <person name="Melie T."/>
            <person name="Pirro S."/>
            <person name="Miller A.N."/>
            <person name="Quandt A."/>
        </authorList>
    </citation>
    <scope>NUCLEOTIDE SEQUENCE</scope>
    <source>
        <strain evidence="2">CAQ_001_2017</strain>
    </source>
</reference>
<protein>
    <submittedName>
        <fullName evidence="2">Uncharacterized protein</fullName>
    </submittedName>
</protein>
<proteinExistence type="predicted"/>
<accession>A0A9P8L7B2</accession>
<keyword evidence="3" id="KW-1185">Reference proteome</keyword>
<organism evidence="2 3">
    <name type="scientific">Trichoglossum hirsutum</name>
    <dbReference type="NCBI Taxonomy" id="265104"/>
    <lineage>
        <taxon>Eukaryota</taxon>
        <taxon>Fungi</taxon>
        <taxon>Dikarya</taxon>
        <taxon>Ascomycota</taxon>
        <taxon>Pezizomycotina</taxon>
        <taxon>Geoglossomycetes</taxon>
        <taxon>Geoglossales</taxon>
        <taxon>Geoglossaceae</taxon>
        <taxon>Trichoglossum</taxon>
    </lineage>
</organism>